<comment type="caution">
    <text evidence="2">The sequence shown here is derived from an EMBL/GenBank/DDBJ whole genome shotgun (WGS) entry which is preliminary data.</text>
</comment>
<reference evidence="2 3" key="1">
    <citation type="journal article" date="2023" name="Mol. Ecol. Resour.">
        <title>Chromosome-level genome assembly of a triploid poplar Populus alba 'Berolinensis'.</title>
        <authorList>
            <person name="Chen S."/>
            <person name="Yu Y."/>
            <person name="Wang X."/>
            <person name="Wang S."/>
            <person name="Zhang T."/>
            <person name="Zhou Y."/>
            <person name="He R."/>
            <person name="Meng N."/>
            <person name="Wang Y."/>
            <person name="Liu W."/>
            <person name="Liu Z."/>
            <person name="Liu J."/>
            <person name="Guo Q."/>
            <person name="Huang H."/>
            <person name="Sederoff R.R."/>
            <person name="Wang G."/>
            <person name="Qu G."/>
            <person name="Chen S."/>
        </authorList>
    </citation>
    <scope>NUCLEOTIDE SEQUENCE [LARGE SCALE GENOMIC DNA]</scope>
    <source>
        <strain evidence="2">SC-2020</strain>
    </source>
</reference>
<evidence type="ECO:0000313" key="2">
    <source>
        <dbReference type="EMBL" id="KAJ7015238.1"/>
    </source>
</evidence>
<organism evidence="2 3">
    <name type="scientific">Populus alba x Populus x berolinensis</name>
    <dbReference type="NCBI Taxonomy" id="444605"/>
    <lineage>
        <taxon>Eukaryota</taxon>
        <taxon>Viridiplantae</taxon>
        <taxon>Streptophyta</taxon>
        <taxon>Embryophyta</taxon>
        <taxon>Tracheophyta</taxon>
        <taxon>Spermatophyta</taxon>
        <taxon>Magnoliopsida</taxon>
        <taxon>eudicotyledons</taxon>
        <taxon>Gunneridae</taxon>
        <taxon>Pentapetalae</taxon>
        <taxon>rosids</taxon>
        <taxon>fabids</taxon>
        <taxon>Malpighiales</taxon>
        <taxon>Salicaceae</taxon>
        <taxon>Saliceae</taxon>
        <taxon>Populus</taxon>
    </lineage>
</organism>
<name>A0AAD6RU70_9ROSI</name>
<evidence type="ECO:0000313" key="3">
    <source>
        <dbReference type="Proteomes" id="UP001164929"/>
    </source>
</evidence>
<dbReference type="EMBL" id="JAQIZT010000001">
    <property type="protein sequence ID" value="KAJ7015238.1"/>
    <property type="molecule type" value="Genomic_DNA"/>
</dbReference>
<gene>
    <name evidence="2" type="ORF">NC653_004521</name>
</gene>
<evidence type="ECO:0000256" key="1">
    <source>
        <dbReference type="SAM" id="MobiDB-lite"/>
    </source>
</evidence>
<sequence>SFSSSEKSGFASKISCWLKGVDLLDVSWILHVDVKILLVLAEQTPFRRGETPPRQGPASPARGRSPSSPPWRYRSPLRSALD</sequence>
<dbReference type="Proteomes" id="UP001164929">
    <property type="component" value="Chromosome 1"/>
</dbReference>
<proteinExistence type="predicted"/>
<protein>
    <submittedName>
        <fullName evidence="2">Uncharacterized protein</fullName>
    </submittedName>
</protein>
<keyword evidence="3" id="KW-1185">Reference proteome</keyword>
<dbReference type="AlphaFoldDB" id="A0AAD6RU70"/>
<feature type="non-terminal residue" evidence="2">
    <location>
        <position position="1"/>
    </location>
</feature>
<feature type="compositionally biased region" description="Low complexity" evidence="1">
    <location>
        <begin position="57"/>
        <end position="82"/>
    </location>
</feature>
<accession>A0AAD6RU70</accession>
<feature type="region of interest" description="Disordered" evidence="1">
    <location>
        <begin position="47"/>
        <end position="82"/>
    </location>
</feature>